<dbReference type="Proteomes" id="UP001295462">
    <property type="component" value="Unassembled WGS sequence"/>
</dbReference>
<dbReference type="InterPro" id="IPR006972">
    <property type="entry name" value="BipB-like_C"/>
</dbReference>
<organism evidence="8 9">
    <name type="scientific">Vibrio jasicida</name>
    <dbReference type="NCBI Taxonomy" id="766224"/>
    <lineage>
        <taxon>Bacteria</taxon>
        <taxon>Pseudomonadati</taxon>
        <taxon>Pseudomonadota</taxon>
        <taxon>Gammaproteobacteria</taxon>
        <taxon>Vibrionales</taxon>
        <taxon>Vibrionaceae</taxon>
        <taxon>Vibrio</taxon>
    </lineage>
</organism>
<gene>
    <name evidence="8" type="ORF">THF1A12_10171</name>
</gene>
<proteinExistence type="inferred from homology"/>
<keyword evidence="6" id="KW-0812">Transmembrane</keyword>
<feature type="transmembrane region" description="Helical" evidence="6">
    <location>
        <begin position="174"/>
        <end position="192"/>
    </location>
</feature>
<feature type="coiled-coil region" evidence="5">
    <location>
        <begin position="343"/>
        <end position="377"/>
    </location>
</feature>
<feature type="transmembrane region" description="Helical" evidence="6">
    <location>
        <begin position="198"/>
        <end position="216"/>
    </location>
</feature>
<protein>
    <submittedName>
        <fullName evidence="8">Type III secretion host injection protein (YopB)</fullName>
    </submittedName>
</protein>
<keyword evidence="5" id="KW-0175">Coiled coil</keyword>
<dbReference type="Pfam" id="PF04888">
    <property type="entry name" value="SseC"/>
    <property type="match status" value="1"/>
</dbReference>
<accession>A0AAU9QGB5</accession>
<evidence type="ECO:0000259" key="7">
    <source>
        <dbReference type="Pfam" id="PF04888"/>
    </source>
</evidence>
<evidence type="ECO:0000256" key="6">
    <source>
        <dbReference type="SAM" id="Phobius"/>
    </source>
</evidence>
<dbReference type="RefSeq" id="WP_104034903.1">
    <property type="nucleotide sequence ID" value="NZ_CAKMTZ010000001.1"/>
</dbReference>
<comment type="caution">
    <text evidence="8">The sequence shown here is derived from an EMBL/GenBank/DDBJ whole genome shotgun (WGS) entry which is preliminary data.</text>
</comment>
<evidence type="ECO:0000256" key="4">
    <source>
        <dbReference type="ARBA" id="ARBA00035640"/>
    </source>
</evidence>
<feature type="domain" description="Translocator protein BipB-like C-terminal" evidence="7">
    <location>
        <begin position="115"/>
        <end position="394"/>
    </location>
</feature>
<evidence type="ECO:0000256" key="2">
    <source>
        <dbReference type="ARBA" id="ARBA00022870"/>
    </source>
</evidence>
<comment type="similarity">
    <text evidence="4">Belongs to the SctE/SipB/YopB family.</text>
</comment>
<keyword evidence="2" id="KW-1043">Host membrane</keyword>
<keyword evidence="3" id="KW-0843">Virulence</keyword>
<feature type="coiled-coil region" evidence="5">
    <location>
        <begin position="111"/>
        <end position="168"/>
    </location>
</feature>
<dbReference type="AlphaFoldDB" id="A0AAU9QGB5"/>
<keyword evidence="6" id="KW-0472">Membrane</keyword>
<evidence type="ECO:0000313" key="8">
    <source>
        <dbReference type="EMBL" id="CAH1563452.1"/>
    </source>
</evidence>
<comment type="subcellular location">
    <subcellularLocation>
        <location evidence="1">Host membrane</location>
        <topology evidence="1">Multi-pass membrane protein</topology>
    </subcellularLocation>
</comment>
<reference evidence="8" key="1">
    <citation type="submission" date="2022-01" db="EMBL/GenBank/DDBJ databases">
        <authorList>
            <person name="Lagorce A."/>
        </authorList>
    </citation>
    <scope>NUCLEOTIDE SEQUENCE</scope>
    <source>
        <strain evidence="8">Th15_F1_A12</strain>
    </source>
</reference>
<dbReference type="GO" id="GO:0033644">
    <property type="term" value="C:host cell membrane"/>
    <property type="evidence" value="ECO:0007669"/>
    <property type="project" value="UniProtKB-SubCell"/>
</dbReference>
<name>A0AAU9QGB5_9VIBR</name>
<evidence type="ECO:0000256" key="1">
    <source>
        <dbReference type="ARBA" id="ARBA00004301"/>
    </source>
</evidence>
<evidence type="ECO:0000256" key="5">
    <source>
        <dbReference type="SAM" id="Coils"/>
    </source>
</evidence>
<evidence type="ECO:0000313" key="9">
    <source>
        <dbReference type="Proteomes" id="UP001295462"/>
    </source>
</evidence>
<sequence>MNSIALDRIQSQVYTPDSDQTTLNKVNKTAAHASPSVTVENVKGKDAEALNSGKVKVQLDAPNAAVSDKVNDLTLKAMEQLQKIVDSIAKVLHAVADSTGSLAVKIISGYADDFEVELAAITDKLKSAQNELKIQEVKVAKAKHEQEMAENLEKIKESEAAAKEAQKSGLASKIFGWVSAVVSIVVGAIMVATGVGAAAGALMIAGGVMGAINMTLQEPAVQEAMKEAGINVDILNKVVMALEIATAVIGAVVTFGGAAASGIAKLAAKSASSIAQKVTDIATKAATNMAKIADMGSKAATTTAKAIRYGAETVDLTVNVGKGTTDSVHAANNAHVTEIQADITDLRAKMTLSQAVIDKLKEEIAKLMEDFQELMSVIMQMIQAKGETMQAVMSRPATV</sequence>
<keyword evidence="6" id="KW-1133">Transmembrane helix</keyword>
<dbReference type="EMBL" id="CAKMUD010000001">
    <property type="protein sequence ID" value="CAH1563452.1"/>
    <property type="molecule type" value="Genomic_DNA"/>
</dbReference>
<evidence type="ECO:0000256" key="3">
    <source>
        <dbReference type="ARBA" id="ARBA00023026"/>
    </source>
</evidence>